<accession>A0ABW3QRR8</accession>
<feature type="transmembrane region" description="Helical" evidence="1">
    <location>
        <begin position="190"/>
        <end position="214"/>
    </location>
</feature>
<dbReference type="RefSeq" id="WP_380722317.1">
    <property type="nucleotide sequence ID" value="NZ_JBHTLK010000032.1"/>
</dbReference>
<keyword evidence="3" id="KW-1185">Reference proteome</keyword>
<dbReference type="EMBL" id="JBHTLK010000032">
    <property type="protein sequence ID" value="MFD1147301.1"/>
    <property type="molecule type" value="Genomic_DNA"/>
</dbReference>
<evidence type="ECO:0000256" key="1">
    <source>
        <dbReference type="SAM" id="Phobius"/>
    </source>
</evidence>
<keyword evidence="1" id="KW-0812">Transmembrane</keyword>
<dbReference type="Proteomes" id="UP001597168">
    <property type="component" value="Unassembled WGS sequence"/>
</dbReference>
<feature type="transmembrane region" description="Helical" evidence="1">
    <location>
        <begin position="43"/>
        <end position="64"/>
    </location>
</feature>
<keyword evidence="1" id="KW-1133">Transmembrane helix</keyword>
<comment type="caution">
    <text evidence="2">The sequence shown here is derived from an EMBL/GenBank/DDBJ whole genome shotgun (WGS) entry which is preliminary data.</text>
</comment>
<proteinExistence type="predicted"/>
<organism evidence="2 3">
    <name type="scientific">Saccharothrix hoggarensis</name>
    <dbReference type="NCBI Taxonomy" id="913853"/>
    <lineage>
        <taxon>Bacteria</taxon>
        <taxon>Bacillati</taxon>
        <taxon>Actinomycetota</taxon>
        <taxon>Actinomycetes</taxon>
        <taxon>Pseudonocardiales</taxon>
        <taxon>Pseudonocardiaceae</taxon>
        <taxon>Saccharothrix</taxon>
    </lineage>
</organism>
<gene>
    <name evidence="2" type="ORF">ACFQ3T_09210</name>
</gene>
<keyword evidence="1" id="KW-0472">Membrane</keyword>
<evidence type="ECO:0000313" key="3">
    <source>
        <dbReference type="Proteomes" id="UP001597168"/>
    </source>
</evidence>
<protein>
    <recommendedName>
        <fullName evidence="4">DUF3592 domain-containing protein</fullName>
    </recommendedName>
</protein>
<feature type="transmembrane region" description="Helical" evidence="1">
    <location>
        <begin position="76"/>
        <end position="95"/>
    </location>
</feature>
<evidence type="ECO:0008006" key="4">
    <source>
        <dbReference type="Google" id="ProtNLM"/>
    </source>
</evidence>
<sequence length="231" mass="24465">MSRRAFAGWLVFAVCSVPLVVAAMAGAAQLATRAVPSGVLARVLPPVVGLGLWWVLKVVLYADANHLRPGGRAESLRFYAGAVMLVAVVAAVPVVEGWAFRPVGAKHTCTVDEVVFADTTTGGGPGGEPTTTRRYTATLSCDDGRPDRLTYTRLTPHADPPVRAGDRLVVAYDPRGVLDSSVDGRRHSPWWTWVAGLAGGLAVLLHGALVLAAWRARGEDGHTLDVDARSR</sequence>
<evidence type="ECO:0000313" key="2">
    <source>
        <dbReference type="EMBL" id="MFD1147301.1"/>
    </source>
</evidence>
<reference evidence="3" key="1">
    <citation type="journal article" date="2019" name="Int. J. Syst. Evol. Microbiol.">
        <title>The Global Catalogue of Microorganisms (GCM) 10K type strain sequencing project: providing services to taxonomists for standard genome sequencing and annotation.</title>
        <authorList>
            <consortium name="The Broad Institute Genomics Platform"/>
            <consortium name="The Broad Institute Genome Sequencing Center for Infectious Disease"/>
            <person name="Wu L."/>
            <person name="Ma J."/>
        </authorList>
    </citation>
    <scope>NUCLEOTIDE SEQUENCE [LARGE SCALE GENOMIC DNA]</scope>
    <source>
        <strain evidence="3">CCUG 60214</strain>
    </source>
</reference>
<name>A0ABW3QRR8_9PSEU</name>